<dbReference type="NCBIfam" id="TIGR03142">
    <property type="entry name" value="cytochro_ccmI"/>
    <property type="match status" value="1"/>
</dbReference>
<keyword evidence="7" id="KW-1133">Transmembrane helix</keyword>
<keyword evidence="7" id="KW-0472">Membrane</keyword>
<keyword evidence="7" id="KW-0812">Transmembrane</keyword>
<dbReference type="SMART" id="SM00028">
    <property type="entry name" value="TPR"/>
    <property type="match status" value="2"/>
</dbReference>
<accession>A0ABS1CJS6</accession>
<comment type="subcellular location">
    <subcellularLocation>
        <location evidence="1">Cell envelope</location>
    </subcellularLocation>
</comment>
<feature type="compositionally biased region" description="Low complexity" evidence="6">
    <location>
        <begin position="307"/>
        <end position="331"/>
    </location>
</feature>
<proteinExistence type="predicted"/>
<dbReference type="PROSITE" id="PS50005">
    <property type="entry name" value="TPR"/>
    <property type="match status" value="1"/>
</dbReference>
<evidence type="ECO:0000259" key="8">
    <source>
        <dbReference type="Pfam" id="PF23892"/>
    </source>
</evidence>
<dbReference type="InterPro" id="IPR017560">
    <property type="entry name" value="Cyt_c_biogenesis_CcmI"/>
</dbReference>
<comment type="caution">
    <text evidence="10">The sequence shown here is derived from an EMBL/GenBank/DDBJ whole genome shotgun (WGS) entry which is preliminary data.</text>
</comment>
<dbReference type="PANTHER" id="PTHR47870:SF4">
    <property type="entry name" value="CYTOCHROME C-TYPE BIOGENESIS PROTEIN CYCH"/>
    <property type="match status" value="1"/>
</dbReference>
<feature type="region of interest" description="Disordered" evidence="6">
    <location>
        <begin position="487"/>
        <end position="510"/>
    </location>
</feature>
<feature type="domain" description="Cytochrome c-type biogenesis protein H TPR" evidence="9">
    <location>
        <begin position="163"/>
        <end position="280"/>
    </location>
</feature>
<evidence type="ECO:0000313" key="10">
    <source>
        <dbReference type="EMBL" id="MBK1632147.1"/>
    </source>
</evidence>
<feature type="repeat" description="TPR" evidence="5">
    <location>
        <begin position="174"/>
        <end position="207"/>
    </location>
</feature>
<evidence type="ECO:0000256" key="4">
    <source>
        <dbReference type="ARBA" id="ARBA00022803"/>
    </source>
</evidence>
<dbReference type="InterPro" id="IPR056413">
    <property type="entry name" value="TPR_CcmH_CycH"/>
</dbReference>
<keyword evidence="4 5" id="KW-0802">TPR repeat</keyword>
<keyword evidence="3" id="KW-0201">Cytochrome c-type biogenesis</keyword>
<dbReference type="InterPro" id="IPR011990">
    <property type="entry name" value="TPR-like_helical_dom_sf"/>
</dbReference>
<protein>
    <submittedName>
        <fullName evidence="10">C-type cytochrome biogenesis protein CcmI</fullName>
    </submittedName>
</protein>
<dbReference type="InterPro" id="IPR019734">
    <property type="entry name" value="TPR_rpt"/>
</dbReference>
<keyword evidence="11" id="KW-1185">Reference proteome</keyword>
<evidence type="ECO:0000256" key="5">
    <source>
        <dbReference type="PROSITE-ProRule" id="PRU00339"/>
    </source>
</evidence>
<feature type="region of interest" description="Disordered" evidence="6">
    <location>
        <begin position="307"/>
        <end position="406"/>
    </location>
</feature>
<dbReference type="Pfam" id="PF23892">
    <property type="entry name" value="Ig_CycH"/>
    <property type="match status" value="1"/>
</dbReference>
<dbReference type="PANTHER" id="PTHR47870">
    <property type="entry name" value="CYTOCHROME C-TYPE BIOGENESIS PROTEIN CCMH"/>
    <property type="match status" value="1"/>
</dbReference>
<evidence type="ECO:0000256" key="3">
    <source>
        <dbReference type="ARBA" id="ARBA00022748"/>
    </source>
</evidence>
<sequence>MTIFWILAAGLALLAVLFTAAPLLAGRRTSDTAADTDQADLNLELFKSQLAELDMDLAAGKLDRTQYEAARRDLEREFLRDSADLGPNDPKPAAHVRLPGPGLTATALVLAVPVSAMVLYLLIGQRDIIPQLELAATGSGQATQQQHAGADGMPPLTVLVQRLEERLQQVPDDGEGWTMLGRTYFAQGRTQDAERALARAHELLPDDTQVTLAYAESIAANNDRDLLGKPAALISEALAAEPDNATARWLSGMVAFQRGQFQSAATAWKRVLDQVDPKSEDADELRQLIRQAEQRAGIPPEMQLAANATAAAAPSGQSQAPAQSDPAQPDPAESDPAESDQAQPKPEAPTGSAVPSEAPASTTQQTAQPDAGGVPSQLAQGQPPAGGESAAAAAEPSTNAAGQGDAAPGLEVSVSLAPELAGRMPPSTTVFVFARAAAGPPMPLAVQQLRLADLPATVRLDDSMAMMPTMQLSSFPQVVVGARVSPSGQAMPQPGDLEGATGPVSSADAGAVSVTIDRVRR</sequence>
<evidence type="ECO:0000256" key="2">
    <source>
        <dbReference type="ARBA" id="ARBA00022737"/>
    </source>
</evidence>
<feature type="compositionally biased region" description="Polar residues" evidence="6">
    <location>
        <begin position="359"/>
        <end position="368"/>
    </location>
</feature>
<dbReference type="InterPro" id="IPR056412">
    <property type="entry name" value="Ig_CycH"/>
</dbReference>
<dbReference type="Gene3D" id="1.25.40.10">
    <property type="entry name" value="Tetratricopeptide repeat domain"/>
    <property type="match status" value="1"/>
</dbReference>
<keyword evidence="2" id="KW-0677">Repeat</keyword>
<evidence type="ECO:0000256" key="6">
    <source>
        <dbReference type="SAM" id="MobiDB-lite"/>
    </source>
</evidence>
<evidence type="ECO:0000259" key="9">
    <source>
        <dbReference type="Pfam" id="PF23914"/>
    </source>
</evidence>
<gene>
    <name evidence="10" type="primary">ccmI</name>
    <name evidence="10" type="ORF">CKO31_15660</name>
</gene>
<dbReference type="SUPFAM" id="SSF48452">
    <property type="entry name" value="TPR-like"/>
    <property type="match status" value="1"/>
</dbReference>
<name>A0ABS1CJS6_9GAMM</name>
<feature type="transmembrane region" description="Helical" evidence="7">
    <location>
        <begin position="102"/>
        <end position="123"/>
    </location>
</feature>
<feature type="domain" description="Cytochrome c-type biogenesis protein H Ig-like" evidence="8">
    <location>
        <begin position="410"/>
        <end position="517"/>
    </location>
</feature>
<dbReference type="RefSeq" id="WP_200239428.1">
    <property type="nucleotide sequence ID" value="NZ_NRRV01000040.1"/>
</dbReference>
<reference evidence="10 11" key="1">
    <citation type="journal article" date="2020" name="Microorganisms">
        <title>Osmotic Adaptation and Compatible Solute Biosynthesis of Phototrophic Bacteria as Revealed from Genome Analyses.</title>
        <authorList>
            <person name="Imhoff J.F."/>
            <person name="Rahn T."/>
            <person name="Kunzel S."/>
            <person name="Keller A."/>
            <person name="Neulinger S.C."/>
        </authorList>
    </citation>
    <scope>NUCLEOTIDE SEQUENCE [LARGE SCALE GENOMIC DNA]</scope>
    <source>
        <strain evidence="10 11">DSM 6210</strain>
    </source>
</reference>
<evidence type="ECO:0000256" key="7">
    <source>
        <dbReference type="SAM" id="Phobius"/>
    </source>
</evidence>
<organism evidence="10 11">
    <name type="scientific">Thiohalocapsa halophila</name>
    <dbReference type="NCBI Taxonomy" id="69359"/>
    <lineage>
        <taxon>Bacteria</taxon>
        <taxon>Pseudomonadati</taxon>
        <taxon>Pseudomonadota</taxon>
        <taxon>Gammaproteobacteria</taxon>
        <taxon>Chromatiales</taxon>
        <taxon>Chromatiaceae</taxon>
        <taxon>Thiohalocapsa</taxon>
    </lineage>
</organism>
<dbReference type="EMBL" id="NRRV01000040">
    <property type="protein sequence ID" value="MBK1632147.1"/>
    <property type="molecule type" value="Genomic_DNA"/>
</dbReference>
<dbReference type="Proteomes" id="UP000748752">
    <property type="component" value="Unassembled WGS sequence"/>
</dbReference>
<dbReference type="InterPro" id="IPR051263">
    <property type="entry name" value="C-type_cytochrome_biogenesis"/>
</dbReference>
<dbReference type="Pfam" id="PF23914">
    <property type="entry name" value="TPR_CcmH_CycH"/>
    <property type="match status" value="1"/>
</dbReference>
<evidence type="ECO:0000256" key="1">
    <source>
        <dbReference type="ARBA" id="ARBA00004196"/>
    </source>
</evidence>
<feature type="compositionally biased region" description="Low complexity" evidence="6">
    <location>
        <begin position="379"/>
        <end position="397"/>
    </location>
</feature>
<evidence type="ECO:0000313" key="11">
    <source>
        <dbReference type="Proteomes" id="UP000748752"/>
    </source>
</evidence>